<proteinExistence type="predicted"/>
<dbReference type="Proteomes" id="UP000299102">
    <property type="component" value="Unassembled WGS sequence"/>
</dbReference>
<organism evidence="1 2">
    <name type="scientific">Eumeta variegata</name>
    <name type="common">Bagworm moth</name>
    <name type="synonym">Eumeta japonica</name>
    <dbReference type="NCBI Taxonomy" id="151549"/>
    <lineage>
        <taxon>Eukaryota</taxon>
        <taxon>Metazoa</taxon>
        <taxon>Ecdysozoa</taxon>
        <taxon>Arthropoda</taxon>
        <taxon>Hexapoda</taxon>
        <taxon>Insecta</taxon>
        <taxon>Pterygota</taxon>
        <taxon>Neoptera</taxon>
        <taxon>Endopterygota</taxon>
        <taxon>Lepidoptera</taxon>
        <taxon>Glossata</taxon>
        <taxon>Ditrysia</taxon>
        <taxon>Tineoidea</taxon>
        <taxon>Psychidae</taxon>
        <taxon>Oiketicinae</taxon>
        <taxon>Eumeta</taxon>
    </lineage>
</organism>
<protein>
    <submittedName>
        <fullName evidence="1">Uncharacterized protein</fullName>
    </submittedName>
</protein>
<evidence type="ECO:0000313" key="2">
    <source>
        <dbReference type="Proteomes" id="UP000299102"/>
    </source>
</evidence>
<dbReference type="AlphaFoldDB" id="A0A4C1W3X9"/>
<comment type="caution">
    <text evidence="1">The sequence shown here is derived from an EMBL/GenBank/DDBJ whole genome shotgun (WGS) entry which is preliminary data.</text>
</comment>
<reference evidence="1 2" key="1">
    <citation type="journal article" date="2019" name="Commun. Biol.">
        <title>The bagworm genome reveals a unique fibroin gene that provides high tensile strength.</title>
        <authorList>
            <person name="Kono N."/>
            <person name="Nakamura H."/>
            <person name="Ohtoshi R."/>
            <person name="Tomita M."/>
            <person name="Numata K."/>
            <person name="Arakawa K."/>
        </authorList>
    </citation>
    <scope>NUCLEOTIDE SEQUENCE [LARGE SCALE GENOMIC DNA]</scope>
</reference>
<keyword evidence="2" id="KW-1185">Reference proteome</keyword>
<dbReference type="EMBL" id="BGZK01000471">
    <property type="protein sequence ID" value="GBP45761.1"/>
    <property type="molecule type" value="Genomic_DNA"/>
</dbReference>
<gene>
    <name evidence="1" type="ORF">EVAR_76066_1</name>
</gene>
<accession>A0A4C1W3X9</accession>
<evidence type="ECO:0000313" key="1">
    <source>
        <dbReference type="EMBL" id="GBP45761.1"/>
    </source>
</evidence>
<sequence>MERTKPVEERSEFSSRSSALLDGMVHLEDHAQRAVDMYALELDASLHSTPDSSGVVGPSGSTLKIDYSFLAAGSKWVEIGAIASVEPQNYFIFLLLKHPYELQYGEFSLRNPYCSNREDRMEFSLRSRARSDVFTTCESGVIGRRLLGLRGSFPSSSIASKFHQMIQSDFEEALGETPRNQIENVKRLMCYSVFDGQKQDWYPIMVTDELNWTGAERDPKIFIIFWDPPLLDILFSPKRLAVRWWL</sequence>
<name>A0A4C1W3X9_EUMVA</name>